<dbReference type="PANTHER" id="PTHR40465:SF1">
    <property type="entry name" value="DUF6534 DOMAIN-CONTAINING PROTEIN"/>
    <property type="match status" value="1"/>
</dbReference>
<feature type="transmembrane region" description="Helical" evidence="1">
    <location>
        <begin position="46"/>
        <end position="67"/>
    </location>
</feature>
<accession>A0A8H6XXX7</accession>
<feature type="transmembrane region" description="Helical" evidence="1">
    <location>
        <begin position="120"/>
        <end position="144"/>
    </location>
</feature>
<reference evidence="3" key="1">
    <citation type="submission" date="2020-05" db="EMBL/GenBank/DDBJ databases">
        <title>Mycena genomes resolve the evolution of fungal bioluminescence.</title>
        <authorList>
            <person name="Tsai I.J."/>
        </authorList>
    </citation>
    <scope>NUCLEOTIDE SEQUENCE</scope>
    <source>
        <strain evidence="3">CCC161011</strain>
    </source>
</reference>
<evidence type="ECO:0000259" key="2">
    <source>
        <dbReference type="Pfam" id="PF20152"/>
    </source>
</evidence>
<keyword evidence="1" id="KW-0472">Membrane</keyword>
<feature type="transmembrane region" description="Helical" evidence="1">
    <location>
        <begin position="95"/>
        <end position="113"/>
    </location>
</feature>
<proteinExistence type="predicted"/>
<feature type="domain" description="DUF6534" evidence="2">
    <location>
        <begin position="163"/>
        <end position="258"/>
    </location>
</feature>
<sequence length="353" mass="38523">MAPSVTYSLGPWVLGISGDLLLQGTLFTQFAHYLALYREDAPALRVFVGGLMLLTTSKSVQGIVILWKLNVDLFSDVQAALEFTASSPFMKLNPAWVALIAFYVQLFFCYRLWIISRNIYFVAAVLSLFVFAFIAACISTAHSFSQGGLFLSWLSIHLGTVFGADFVLCTSMSYFLLKHSKSCSPKTAGMLNAVLKLTFQTAAPAALCAAINFFAVEVNIAKTGHTDAEVYALVAVLANEVLPKLYAVSAMWMLNARWEIRVRHAHSLGRSSDAPLDASRGIQSSGWHRSVPRPVDVELSPVPRVAQDESVPAHIAPPPIHMWANLNLRQIGDEATVDGEVGSVKSSQKAGLW</sequence>
<keyword evidence="1" id="KW-1133">Transmembrane helix</keyword>
<dbReference type="OrthoDB" id="3268841at2759"/>
<evidence type="ECO:0000256" key="1">
    <source>
        <dbReference type="SAM" id="Phobius"/>
    </source>
</evidence>
<dbReference type="InterPro" id="IPR045339">
    <property type="entry name" value="DUF6534"/>
</dbReference>
<keyword evidence="4" id="KW-1185">Reference proteome</keyword>
<organism evidence="3 4">
    <name type="scientific">Mycena venus</name>
    <dbReference type="NCBI Taxonomy" id="2733690"/>
    <lineage>
        <taxon>Eukaryota</taxon>
        <taxon>Fungi</taxon>
        <taxon>Dikarya</taxon>
        <taxon>Basidiomycota</taxon>
        <taxon>Agaricomycotina</taxon>
        <taxon>Agaricomycetes</taxon>
        <taxon>Agaricomycetidae</taxon>
        <taxon>Agaricales</taxon>
        <taxon>Marasmiineae</taxon>
        <taxon>Mycenaceae</taxon>
        <taxon>Mycena</taxon>
    </lineage>
</organism>
<protein>
    <recommendedName>
        <fullName evidence="2">DUF6534 domain-containing protein</fullName>
    </recommendedName>
</protein>
<gene>
    <name evidence="3" type="ORF">MVEN_01337000</name>
</gene>
<dbReference type="Proteomes" id="UP000620124">
    <property type="component" value="Unassembled WGS sequence"/>
</dbReference>
<feature type="transmembrane region" description="Helical" evidence="1">
    <location>
        <begin position="197"/>
        <end position="218"/>
    </location>
</feature>
<dbReference type="EMBL" id="JACAZI010000010">
    <property type="protein sequence ID" value="KAF7350325.1"/>
    <property type="molecule type" value="Genomic_DNA"/>
</dbReference>
<dbReference type="Pfam" id="PF20152">
    <property type="entry name" value="DUF6534"/>
    <property type="match status" value="1"/>
</dbReference>
<evidence type="ECO:0000313" key="4">
    <source>
        <dbReference type="Proteomes" id="UP000620124"/>
    </source>
</evidence>
<dbReference type="PANTHER" id="PTHR40465">
    <property type="entry name" value="CHROMOSOME 1, WHOLE GENOME SHOTGUN SEQUENCE"/>
    <property type="match status" value="1"/>
</dbReference>
<name>A0A8H6XXX7_9AGAR</name>
<evidence type="ECO:0000313" key="3">
    <source>
        <dbReference type="EMBL" id="KAF7350325.1"/>
    </source>
</evidence>
<feature type="transmembrane region" description="Helical" evidence="1">
    <location>
        <begin position="150"/>
        <end position="177"/>
    </location>
</feature>
<comment type="caution">
    <text evidence="3">The sequence shown here is derived from an EMBL/GenBank/DDBJ whole genome shotgun (WGS) entry which is preliminary data.</text>
</comment>
<dbReference type="AlphaFoldDB" id="A0A8H6XXX7"/>
<feature type="transmembrane region" description="Helical" evidence="1">
    <location>
        <begin position="230"/>
        <end position="254"/>
    </location>
</feature>
<feature type="transmembrane region" description="Helical" evidence="1">
    <location>
        <begin position="12"/>
        <end position="34"/>
    </location>
</feature>
<keyword evidence="1" id="KW-0812">Transmembrane</keyword>